<dbReference type="Proteomes" id="UP000800097">
    <property type="component" value="Unassembled WGS sequence"/>
</dbReference>
<feature type="region of interest" description="Disordered" evidence="4">
    <location>
        <begin position="134"/>
        <end position="410"/>
    </location>
</feature>
<reference evidence="6" key="1">
    <citation type="journal article" date="2020" name="Stud. Mycol.">
        <title>101 Dothideomycetes genomes: a test case for predicting lifestyles and emergence of pathogens.</title>
        <authorList>
            <person name="Haridas S."/>
            <person name="Albert R."/>
            <person name="Binder M."/>
            <person name="Bloem J."/>
            <person name="Labutti K."/>
            <person name="Salamov A."/>
            <person name="Andreopoulos B."/>
            <person name="Baker S."/>
            <person name="Barry K."/>
            <person name="Bills G."/>
            <person name="Bluhm B."/>
            <person name="Cannon C."/>
            <person name="Castanera R."/>
            <person name="Culley D."/>
            <person name="Daum C."/>
            <person name="Ezra D."/>
            <person name="Gonzalez J."/>
            <person name="Henrissat B."/>
            <person name="Kuo A."/>
            <person name="Liang C."/>
            <person name="Lipzen A."/>
            <person name="Lutzoni F."/>
            <person name="Magnuson J."/>
            <person name="Mondo S."/>
            <person name="Nolan M."/>
            <person name="Ohm R."/>
            <person name="Pangilinan J."/>
            <person name="Park H.-J."/>
            <person name="Ramirez L."/>
            <person name="Alfaro M."/>
            <person name="Sun H."/>
            <person name="Tritt A."/>
            <person name="Yoshinaga Y."/>
            <person name="Zwiers L.-H."/>
            <person name="Turgeon B."/>
            <person name="Goodwin S."/>
            <person name="Spatafora J."/>
            <person name="Crous P."/>
            <person name="Grigoriev I."/>
        </authorList>
    </citation>
    <scope>NUCLEOTIDE SEQUENCE</scope>
    <source>
        <strain evidence="6">CBS 379.55</strain>
    </source>
</reference>
<dbReference type="OrthoDB" id="342264at2759"/>
<dbReference type="RefSeq" id="XP_033656376.1">
    <property type="nucleotide sequence ID" value="XM_033802603.1"/>
</dbReference>
<feature type="compositionally biased region" description="Polar residues" evidence="4">
    <location>
        <begin position="398"/>
        <end position="410"/>
    </location>
</feature>
<dbReference type="InterPro" id="IPR036420">
    <property type="entry name" value="BRCT_dom_sf"/>
</dbReference>
<dbReference type="GO" id="GO:0005634">
    <property type="term" value="C:nucleus"/>
    <property type="evidence" value="ECO:0007669"/>
    <property type="project" value="UniProtKB-SubCell"/>
</dbReference>
<feature type="compositionally biased region" description="Acidic residues" evidence="4">
    <location>
        <begin position="160"/>
        <end position="174"/>
    </location>
</feature>
<dbReference type="Gene3D" id="3.40.50.10190">
    <property type="entry name" value="BRCT domain"/>
    <property type="match status" value="2"/>
</dbReference>
<feature type="domain" description="BRCT" evidence="5">
    <location>
        <begin position="429"/>
        <end position="503"/>
    </location>
</feature>
<evidence type="ECO:0000259" key="5">
    <source>
        <dbReference type="PROSITE" id="PS50172"/>
    </source>
</evidence>
<proteinExistence type="predicted"/>
<evidence type="ECO:0000313" key="6">
    <source>
        <dbReference type="EMBL" id="KAF2278837.1"/>
    </source>
</evidence>
<dbReference type="InterPro" id="IPR051579">
    <property type="entry name" value="DDR_Transcriptional_Reg"/>
</dbReference>
<dbReference type="AlphaFoldDB" id="A0A6A6JR25"/>
<feature type="compositionally biased region" description="Acidic residues" evidence="4">
    <location>
        <begin position="231"/>
        <end position="242"/>
    </location>
</feature>
<dbReference type="GO" id="GO:0006974">
    <property type="term" value="P:DNA damage response"/>
    <property type="evidence" value="ECO:0007669"/>
    <property type="project" value="UniProtKB-KW"/>
</dbReference>
<dbReference type="SMART" id="SM00292">
    <property type="entry name" value="BRCT"/>
    <property type="match status" value="1"/>
</dbReference>
<comment type="subcellular location">
    <subcellularLocation>
        <location evidence="1">Nucleus</location>
    </subcellularLocation>
</comment>
<dbReference type="SUPFAM" id="SSF52113">
    <property type="entry name" value="BRCT domain"/>
    <property type="match status" value="1"/>
</dbReference>
<name>A0A6A6JR25_WESOR</name>
<dbReference type="Pfam" id="PF00533">
    <property type="entry name" value="BRCT"/>
    <property type="match status" value="1"/>
</dbReference>
<keyword evidence="2" id="KW-0227">DNA damage</keyword>
<keyword evidence="7" id="KW-1185">Reference proteome</keyword>
<dbReference type="PANTHER" id="PTHR23196">
    <property type="entry name" value="PAX TRANSCRIPTION ACTIVATION DOMAIN INTERACTING PROTEIN"/>
    <property type="match status" value="1"/>
</dbReference>
<sequence length="650" mass="71560">MGWTLVDQADPNAEAGRLRLRDNHTTYLSLASSDGRVVLSDVLQRRNRALAALSVGGWGVKLRALQDLAIHPAHPRTNPLAVPSQEQYHVESNSDQPEVIFLRPDDKISFPDLANPITLVLKYDTSEVQVDSSVAGDAEVAESKDTNDASNGRTLKQSEQEEEESTDTDDEDLDGTDRRRTRSTPNPSLSRSEIVQETPTANRIYPVSEFSAGRGELRRDDTVAETVPETVAEESPEMDEGAEPNAALELEQNGAATPNDEVESRKEIDAEADTVATGAPSTVQNTASSAHNPTPSPPENEDEDHTILQAQSNLTAQRSPFVRITKTYGRQKRKIQLVDPQDEEEEEKEEEEEAFESAPAPPAKRARKSTNANEKNQPTTPTRRTSTPAKRKPRSSDTRSLMPSAETNVKNYWSTRTPKVAFSNSKAAEMKNLIRFLKSHHGTVVDTVQNDNSCNLLVVRDGSLRKSTKLLTALALGIPVVTDEWLPASARAGTFLPPADFVPSVVEQEIQVGFVLRKVWGVPQSRVLQGLKLFFTPALRRFYPEWAEVEEVCRVAGAEAVGAIKSANSALKEFGDEGPGEDVVFLGLEEGDPDARGLVEKGFRVFNREFFTTGILRGEVDVRSEEFRIKEVGGSQMEKGRSKGRKSRKA</sequence>
<accession>A0A6A6JR25</accession>
<protein>
    <recommendedName>
        <fullName evidence="5">BRCT domain-containing protein</fullName>
    </recommendedName>
</protein>
<dbReference type="CDD" id="cd17744">
    <property type="entry name" value="BRCT_MDC1_rpt1"/>
    <property type="match status" value="1"/>
</dbReference>
<keyword evidence="3" id="KW-0539">Nucleus</keyword>
<dbReference type="InterPro" id="IPR001357">
    <property type="entry name" value="BRCT_dom"/>
</dbReference>
<evidence type="ECO:0000256" key="1">
    <source>
        <dbReference type="ARBA" id="ARBA00004123"/>
    </source>
</evidence>
<gene>
    <name evidence="6" type="ORF">EI97DRAFT_499391</name>
</gene>
<feature type="compositionally biased region" description="Polar residues" evidence="4">
    <location>
        <begin position="308"/>
        <end position="318"/>
    </location>
</feature>
<organism evidence="6 7">
    <name type="scientific">Westerdykella ornata</name>
    <dbReference type="NCBI Taxonomy" id="318751"/>
    <lineage>
        <taxon>Eukaryota</taxon>
        <taxon>Fungi</taxon>
        <taxon>Dikarya</taxon>
        <taxon>Ascomycota</taxon>
        <taxon>Pezizomycotina</taxon>
        <taxon>Dothideomycetes</taxon>
        <taxon>Pleosporomycetidae</taxon>
        <taxon>Pleosporales</taxon>
        <taxon>Sporormiaceae</taxon>
        <taxon>Westerdykella</taxon>
    </lineage>
</organism>
<feature type="compositionally biased region" description="Acidic residues" evidence="4">
    <location>
        <begin position="340"/>
        <end position="355"/>
    </location>
</feature>
<evidence type="ECO:0000313" key="7">
    <source>
        <dbReference type="Proteomes" id="UP000800097"/>
    </source>
</evidence>
<feature type="compositionally biased region" description="Polar residues" evidence="4">
    <location>
        <begin position="185"/>
        <end position="201"/>
    </location>
</feature>
<evidence type="ECO:0000256" key="3">
    <source>
        <dbReference type="ARBA" id="ARBA00023242"/>
    </source>
</evidence>
<dbReference type="PANTHER" id="PTHR23196:SF1">
    <property type="entry name" value="PAX-INTERACTING PROTEIN 1"/>
    <property type="match status" value="1"/>
</dbReference>
<evidence type="ECO:0000256" key="2">
    <source>
        <dbReference type="ARBA" id="ARBA00022763"/>
    </source>
</evidence>
<dbReference type="EMBL" id="ML986487">
    <property type="protein sequence ID" value="KAF2278837.1"/>
    <property type="molecule type" value="Genomic_DNA"/>
</dbReference>
<feature type="compositionally biased region" description="Low complexity" evidence="4">
    <location>
        <begin position="378"/>
        <end position="388"/>
    </location>
</feature>
<dbReference type="GeneID" id="54555778"/>
<feature type="compositionally biased region" description="Polar residues" evidence="4">
    <location>
        <begin position="279"/>
        <end position="293"/>
    </location>
</feature>
<evidence type="ECO:0000256" key="4">
    <source>
        <dbReference type="SAM" id="MobiDB-lite"/>
    </source>
</evidence>
<dbReference type="PROSITE" id="PS50172">
    <property type="entry name" value="BRCT"/>
    <property type="match status" value="1"/>
</dbReference>